<proteinExistence type="predicted"/>
<sequence>MTSAASEAVTATGARNTKHRRITKRGVSTLMYASQQGDVERVRKIIQEQAHHPNLAKSS</sequence>
<reference evidence="2 3" key="1">
    <citation type="journal article" date="2008" name="Nature">
        <title>The genome of the model beetle and pest Tribolium castaneum.</title>
        <authorList>
            <consortium name="Tribolium Genome Sequencing Consortium"/>
            <person name="Richards S."/>
            <person name="Gibbs R.A."/>
            <person name="Weinstock G.M."/>
            <person name="Brown S.J."/>
            <person name="Denell R."/>
            <person name="Beeman R.W."/>
            <person name="Gibbs R."/>
            <person name="Beeman R.W."/>
            <person name="Brown S.J."/>
            <person name="Bucher G."/>
            <person name="Friedrich M."/>
            <person name="Grimmelikhuijzen C.J."/>
            <person name="Klingler M."/>
            <person name="Lorenzen M."/>
            <person name="Richards S."/>
            <person name="Roth S."/>
            <person name="Schroder R."/>
            <person name="Tautz D."/>
            <person name="Zdobnov E.M."/>
            <person name="Muzny D."/>
            <person name="Gibbs R.A."/>
            <person name="Weinstock G.M."/>
            <person name="Attaway T."/>
            <person name="Bell S."/>
            <person name="Buhay C.J."/>
            <person name="Chandrabose M.N."/>
            <person name="Chavez D."/>
            <person name="Clerk-Blankenburg K.P."/>
            <person name="Cree A."/>
            <person name="Dao M."/>
            <person name="Davis C."/>
            <person name="Chacko J."/>
            <person name="Dinh H."/>
            <person name="Dugan-Rocha S."/>
            <person name="Fowler G."/>
            <person name="Garner T.T."/>
            <person name="Garnes J."/>
            <person name="Gnirke A."/>
            <person name="Hawes A."/>
            <person name="Hernandez J."/>
            <person name="Hines S."/>
            <person name="Holder M."/>
            <person name="Hume J."/>
            <person name="Jhangiani S.N."/>
            <person name="Joshi V."/>
            <person name="Khan Z.M."/>
            <person name="Jackson L."/>
            <person name="Kovar C."/>
            <person name="Kowis A."/>
            <person name="Lee S."/>
            <person name="Lewis L.R."/>
            <person name="Margolis J."/>
            <person name="Morgan M."/>
            <person name="Nazareth L.V."/>
            <person name="Nguyen N."/>
            <person name="Okwuonu G."/>
            <person name="Parker D."/>
            <person name="Richards S."/>
            <person name="Ruiz S.J."/>
            <person name="Santibanez J."/>
            <person name="Savard J."/>
            <person name="Scherer S.E."/>
            <person name="Schneider B."/>
            <person name="Sodergren E."/>
            <person name="Tautz D."/>
            <person name="Vattahil S."/>
            <person name="Villasana D."/>
            <person name="White C.S."/>
            <person name="Wright R."/>
            <person name="Park Y."/>
            <person name="Beeman R.W."/>
            <person name="Lord J."/>
            <person name="Oppert B."/>
            <person name="Lorenzen M."/>
            <person name="Brown S."/>
            <person name="Wang L."/>
            <person name="Savard J."/>
            <person name="Tautz D."/>
            <person name="Richards S."/>
            <person name="Weinstock G."/>
            <person name="Gibbs R.A."/>
            <person name="Liu Y."/>
            <person name="Worley K."/>
            <person name="Weinstock G."/>
            <person name="Elsik C.G."/>
            <person name="Reese J.T."/>
            <person name="Elhaik E."/>
            <person name="Landan G."/>
            <person name="Graur D."/>
            <person name="Arensburger P."/>
            <person name="Atkinson P."/>
            <person name="Beeman R.W."/>
            <person name="Beidler J."/>
            <person name="Brown S.J."/>
            <person name="Demuth J.P."/>
            <person name="Drury D.W."/>
            <person name="Du Y.Z."/>
            <person name="Fujiwara H."/>
            <person name="Lorenzen M."/>
            <person name="Maselli V."/>
            <person name="Osanai M."/>
            <person name="Park Y."/>
            <person name="Robertson H.M."/>
            <person name="Tu Z."/>
            <person name="Wang J.J."/>
            <person name="Wang S."/>
            <person name="Richards S."/>
            <person name="Song H."/>
            <person name="Zhang L."/>
            <person name="Sodergren E."/>
            <person name="Werner D."/>
            <person name="Stanke M."/>
            <person name="Morgenstern B."/>
            <person name="Solovyev V."/>
            <person name="Kosarev P."/>
            <person name="Brown G."/>
            <person name="Chen H.C."/>
            <person name="Ermolaeva O."/>
            <person name="Hlavina W."/>
            <person name="Kapustin Y."/>
            <person name="Kiryutin B."/>
            <person name="Kitts P."/>
            <person name="Maglott D."/>
            <person name="Pruitt K."/>
            <person name="Sapojnikov V."/>
            <person name="Souvorov A."/>
            <person name="Mackey A.J."/>
            <person name="Waterhouse R.M."/>
            <person name="Wyder S."/>
            <person name="Zdobnov E.M."/>
            <person name="Zdobnov E.M."/>
            <person name="Wyder S."/>
            <person name="Kriventseva E.V."/>
            <person name="Kadowaki T."/>
            <person name="Bork P."/>
            <person name="Aranda M."/>
            <person name="Bao R."/>
            <person name="Beermann A."/>
            <person name="Berns N."/>
            <person name="Bolognesi R."/>
            <person name="Bonneton F."/>
            <person name="Bopp D."/>
            <person name="Brown S.J."/>
            <person name="Bucher G."/>
            <person name="Butts T."/>
            <person name="Chaumot A."/>
            <person name="Denell R.E."/>
            <person name="Ferrier D.E."/>
            <person name="Friedrich M."/>
            <person name="Gordon C.M."/>
            <person name="Jindra M."/>
            <person name="Klingler M."/>
            <person name="Lan Q."/>
            <person name="Lattorff H.M."/>
            <person name="Laudet V."/>
            <person name="von Levetsow C."/>
            <person name="Liu Z."/>
            <person name="Lutz R."/>
            <person name="Lynch J.A."/>
            <person name="da Fonseca R.N."/>
            <person name="Posnien N."/>
            <person name="Reuter R."/>
            <person name="Roth S."/>
            <person name="Savard J."/>
            <person name="Schinko J.B."/>
            <person name="Schmitt C."/>
            <person name="Schoppmeier M."/>
            <person name="Schroder R."/>
            <person name="Shippy T.D."/>
            <person name="Simonnet F."/>
            <person name="Marques-Souza H."/>
            <person name="Tautz D."/>
            <person name="Tomoyasu Y."/>
            <person name="Trauner J."/>
            <person name="Van der Zee M."/>
            <person name="Vervoort M."/>
            <person name="Wittkopp N."/>
            <person name="Wimmer E.A."/>
            <person name="Yang X."/>
            <person name="Jones A.K."/>
            <person name="Sattelle D.B."/>
            <person name="Ebert P.R."/>
            <person name="Nelson D."/>
            <person name="Scott J.G."/>
            <person name="Beeman R.W."/>
            <person name="Muthukrishnan S."/>
            <person name="Kramer K.J."/>
            <person name="Arakane Y."/>
            <person name="Beeman R.W."/>
            <person name="Zhu Q."/>
            <person name="Hogenkamp D."/>
            <person name="Dixit R."/>
            <person name="Oppert B."/>
            <person name="Jiang H."/>
            <person name="Zou Z."/>
            <person name="Marshall J."/>
            <person name="Elpidina E."/>
            <person name="Vinokurov K."/>
            <person name="Oppert C."/>
            <person name="Zou Z."/>
            <person name="Evans J."/>
            <person name="Lu Z."/>
            <person name="Zhao P."/>
            <person name="Sumathipala N."/>
            <person name="Altincicek B."/>
            <person name="Vilcinskas A."/>
            <person name="Williams M."/>
            <person name="Hultmark D."/>
            <person name="Hetru C."/>
            <person name="Jiang H."/>
            <person name="Grimmelikhuijzen C.J."/>
            <person name="Hauser F."/>
            <person name="Cazzamali G."/>
            <person name="Williamson M."/>
            <person name="Park Y."/>
            <person name="Li B."/>
            <person name="Tanaka Y."/>
            <person name="Predel R."/>
            <person name="Neupert S."/>
            <person name="Schachtner J."/>
            <person name="Verleyen P."/>
            <person name="Raible F."/>
            <person name="Bork P."/>
            <person name="Friedrich M."/>
            <person name="Walden K.K."/>
            <person name="Robertson H.M."/>
            <person name="Angeli S."/>
            <person name="Foret S."/>
            <person name="Bucher G."/>
            <person name="Schuetz S."/>
            <person name="Maleszka R."/>
            <person name="Wimmer E.A."/>
            <person name="Beeman R.W."/>
            <person name="Lorenzen M."/>
            <person name="Tomoyasu Y."/>
            <person name="Miller S.C."/>
            <person name="Grossmann D."/>
            <person name="Bucher G."/>
        </authorList>
    </citation>
    <scope>NUCLEOTIDE SEQUENCE [LARGE SCALE GENOMIC DNA]</scope>
    <source>
        <strain evidence="2 3">Georgia GA2</strain>
    </source>
</reference>
<reference evidence="2 3" key="2">
    <citation type="journal article" date="2010" name="Nucleic Acids Res.">
        <title>BeetleBase in 2010: revisions to provide comprehensive genomic information for Tribolium castaneum.</title>
        <authorList>
            <person name="Kim H.S."/>
            <person name="Murphy T."/>
            <person name="Xia J."/>
            <person name="Caragea D."/>
            <person name="Park Y."/>
            <person name="Beeman R.W."/>
            <person name="Lorenzen M.D."/>
            <person name="Butcher S."/>
            <person name="Manak J.R."/>
            <person name="Brown S.J."/>
        </authorList>
    </citation>
    <scope>GENOME REANNOTATION</scope>
    <source>
        <strain evidence="2 3">Georgia GA2</strain>
    </source>
</reference>
<name>A0A139WE68_TRICA</name>
<keyword evidence="3" id="KW-1185">Reference proteome</keyword>
<organism evidence="2 3">
    <name type="scientific">Tribolium castaneum</name>
    <name type="common">Red flour beetle</name>
    <dbReference type="NCBI Taxonomy" id="7070"/>
    <lineage>
        <taxon>Eukaryota</taxon>
        <taxon>Metazoa</taxon>
        <taxon>Ecdysozoa</taxon>
        <taxon>Arthropoda</taxon>
        <taxon>Hexapoda</taxon>
        <taxon>Insecta</taxon>
        <taxon>Pterygota</taxon>
        <taxon>Neoptera</taxon>
        <taxon>Endopterygota</taxon>
        <taxon>Coleoptera</taxon>
        <taxon>Polyphaga</taxon>
        <taxon>Cucujiformia</taxon>
        <taxon>Tenebrionidae</taxon>
        <taxon>Tenebrionidae incertae sedis</taxon>
        <taxon>Tribolium</taxon>
    </lineage>
</organism>
<evidence type="ECO:0000313" key="3">
    <source>
        <dbReference type="Proteomes" id="UP000007266"/>
    </source>
</evidence>
<dbReference type="EMBL" id="KQ971354">
    <property type="protein sequence ID" value="KYB26224.1"/>
    <property type="molecule type" value="Genomic_DNA"/>
</dbReference>
<dbReference type="InParanoid" id="A0A139WE68"/>
<accession>A0A139WE68</accession>
<evidence type="ECO:0000256" key="1">
    <source>
        <dbReference type="SAM" id="MobiDB-lite"/>
    </source>
</evidence>
<gene>
    <name evidence="2" type="primary">AUGUSTUS-3.0.2_34788</name>
    <name evidence="2" type="ORF">TcasGA2_TC034788</name>
</gene>
<dbReference type="Proteomes" id="UP000007266">
    <property type="component" value="Linkage group 7"/>
</dbReference>
<feature type="region of interest" description="Disordered" evidence="1">
    <location>
        <begin position="1"/>
        <end position="22"/>
    </location>
</feature>
<evidence type="ECO:0000313" key="2">
    <source>
        <dbReference type="EMBL" id="KYB26224.1"/>
    </source>
</evidence>
<protein>
    <submittedName>
        <fullName evidence="2">Uncharacterized protein</fullName>
    </submittedName>
</protein>
<dbReference type="AlphaFoldDB" id="A0A139WE68"/>